<feature type="domain" description="BTB" evidence="1">
    <location>
        <begin position="17"/>
        <end position="74"/>
    </location>
</feature>
<dbReference type="InterPro" id="IPR011333">
    <property type="entry name" value="SKP1/BTB/POZ_sf"/>
</dbReference>
<proteinExistence type="predicted"/>
<dbReference type="AlphaFoldDB" id="A0A6A6EZU8"/>
<evidence type="ECO:0000313" key="2">
    <source>
        <dbReference type="EMBL" id="KAF2207738.1"/>
    </source>
</evidence>
<evidence type="ECO:0000259" key="1">
    <source>
        <dbReference type="PROSITE" id="PS50097"/>
    </source>
</evidence>
<dbReference type="PANTHER" id="PTHR47843">
    <property type="entry name" value="BTB DOMAIN-CONTAINING PROTEIN-RELATED"/>
    <property type="match status" value="1"/>
</dbReference>
<dbReference type="SMART" id="SM00225">
    <property type="entry name" value="BTB"/>
    <property type="match status" value="1"/>
</dbReference>
<dbReference type="PANTHER" id="PTHR47843:SF5">
    <property type="entry name" value="BTB_POZ DOMAIN PROTEIN"/>
    <property type="match status" value="1"/>
</dbReference>
<dbReference type="OrthoDB" id="6359816at2759"/>
<dbReference type="CDD" id="cd18186">
    <property type="entry name" value="BTB_POZ_ZBTB_KLHL-like"/>
    <property type="match status" value="1"/>
</dbReference>
<dbReference type="InterPro" id="IPR000210">
    <property type="entry name" value="BTB/POZ_dom"/>
</dbReference>
<name>A0A6A6EZU8_9PEZI</name>
<dbReference type="PROSITE" id="PS50097">
    <property type="entry name" value="BTB"/>
    <property type="match status" value="1"/>
</dbReference>
<protein>
    <recommendedName>
        <fullName evidence="1">BTB domain-containing protein</fullName>
    </recommendedName>
</protein>
<evidence type="ECO:0000313" key="3">
    <source>
        <dbReference type="Proteomes" id="UP000799539"/>
    </source>
</evidence>
<dbReference type="EMBL" id="ML992700">
    <property type="protein sequence ID" value="KAF2207738.1"/>
    <property type="molecule type" value="Genomic_DNA"/>
</dbReference>
<gene>
    <name evidence="2" type="ORF">CERZMDRAFT_88214</name>
</gene>
<dbReference type="SUPFAM" id="SSF54695">
    <property type="entry name" value="POZ domain"/>
    <property type="match status" value="1"/>
</dbReference>
<keyword evidence="3" id="KW-1185">Reference proteome</keyword>
<dbReference type="Proteomes" id="UP000799539">
    <property type="component" value="Unassembled WGS sequence"/>
</dbReference>
<sequence length="226" mass="25470">MADPDWSKDIFRDKEYSDITIKFSGREIPCHKVVICTQSEYFKKLCGEGSQFSESKQKVVKLKRDDPEAVEAIILIDNDWKFHAEVVKVANKYLIPKAADLAAATLMKLLNGLRASSAVCHAILEIRSHYANDEALVKKATELQDKHIDDLLLQPRFVDSLTNEEICTHFDRFQRMFAGAFEHCGEVCDICGSVQTKCGRGSSDCLGKFDHITTPTKYLVVMPGKH</sequence>
<accession>A0A6A6EZU8</accession>
<dbReference type="Pfam" id="PF00651">
    <property type="entry name" value="BTB"/>
    <property type="match status" value="1"/>
</dbReference>
<reference evidence="2" key="1">
    <citation type="journal article" date="2020" name="Stud. Mycol.">
        <title>101 Dothideomycetes genomes: a test case for predicting lifestyles and emergence of pathogens.</title>
        <authorList>
            <person name="Haridas S."/>
            <person name="Albert R."/>
            <person name="Binder M."/>
            <person name="Bloem J."/>
            <person name="Labutti K."/>
            <person name="Salamov A."/>
            <person name="Andreopoulos B."/>
            <person name="Baker S."/>
            <person name="Barry K."/>
            <person name="Bills G."/>
            <person name="Bluhm B."/>
            <person name="Cannon C."/>
            <person name="Castanera R."/>
            <person name="Culley D."/>
            <person name="Daum C."/>
            <person name="Ezra D."/>
            <person name="Gonzalez J."/>
            <person name="Henrissat B."/>
            <person name="Kuo A."/>
            <person name="Liang C."/>
            <person name="Lipzen A."/>
            <person name="Lutzoni F."/>
            <person name="Magnuson J."/>
            <person name="Mondo S."/>
            <person name="Nolan M."/>
            <person name="Ohm R."/>
            <person name="Pangilinan J."/>
            <person name="Park H.-J."/>
            <person name="Ramirez L."/>
            <person name="Alfaro M."/>
            <person name="Sun H."/>
            <person name="Tritt A."/>
            <person name="Yoshinaga Y."/>
            <person name="Zwiers L.-H."/>
            <person name="Turgeon B."/>
            <person name="Goodwin S."/>
            <person name="Spatafora J."/>
            <person name="Crous P."/>
            <person name="Grigoriev I."/>
        </authorList>
    </citation>
    <scope>NUCLEOTIDE SEQUENCE</scope>
    <source>
        <strain evidence="2">SCOH1-5</strain>
    </source>
</reference>
<organism evidence="2 3">
    <name type="scientific">Cercospora zeae-maydis SCOH1-5</name>
    <dbReference type="NCBI Taxonomy" id="717836"/>
    <lineage>
        <taxon>Eukaryota</taxon>
        <taxon>Fungi</taxon>
        <taxon>Dikarya</taxon>
        <taxon>Ascomycota</taxon>
        <taxon>Pezizomycotina</taxon>
        <taxon>Dothideomycetes</taxon>
        <taxon>Dothideomycetidae</taxon>
        <taxon>Mycosphaerellales</taxon>
        <taxon>Mycosphaerellaceae</taxon>
        <taxon>Cercospora</taxon>
    </lineage>
</organism>
<dbReference type="Gene3D" id="3.30.710.10">
    <property type="entry name" value="Potassium Channel Kv1.1, Chain A"/>
    <property type="match status" value="1"/>
</dbReference>